<dbReference type="GO" id="GO:0044027">
    <property type="term" value="P:negative regulation of gene expression via chromosomal CpG island methylation"/>
    <property type="evidence" value="ECO:0007669"/>
    <property type="project" value="TreeGrafter"/>
</dbReference>
<dbReference type="InterPro" id="IPR036987">
    <property type="entry name" value="SRA-YDG_sf"/>
</dbReference>
<sequence length="196" mass="21653">MGFRGSVMNPIPGRNPCRFGEIPEFPVGSMWPGRRELCDDGIHANLTKGIHGRGQEGAFSVVLSGGYEDDVDLGEEFTYTGQGQAVTSWTFSLPQLRAPGGQARREPGVKWDSKQITDQEWKFGNLALQTSSNTKEPVRVIRGHKLRSEFAPAEGYRYDGLYTVEEATMKVGKSGHAVCLFRFVWEAEVGATVIQL</sequence>
<dbReference type="SMART" id="SM00466">
    <property type="entry name" value="SRA"/>
    <property type="match status" value="1"/>
</dbReference>
<dbReference type="InterPro" id="IPR015947">
    <property type="entry name" value="PUA-like_sf"/>
</dbReference>
<dbReference type="PANTHER" id="PTHR14140:SF27">
    <property type="entry name" value="OS04G0289800 PROTEIN"/>
    <property type="match status" value="1"/>
</dbReference>
<dbReference type="GO" id="GO:0061630">
    <property type="term" value="F:ubiquitin protein ligase activity"/>
    <property type="evidence" value="ECO:0007669"/>
    <property type="project" value="TreeGrafter"/>
</dbReference>
<organism evidence="4 5">
    <name type="scientific">Agrocybe chaxingu</name>
    <dbReference type="NCBI Taxonomy" id="84603"/>
    <lineage>
        <taxon>Eukaryota</taxon>
        <taxon>Fungi</taxon>
        <taxon>Dikarya</taxon>
        <taxon>Basidiomycota</taxon>
        <taxon>Agaricomycotina</taxon>
        <taxon>Agaricomycetes</taxon>
        <taxon>Agaricomycetidae</taxon>
        <taxon>Agaricales</taxon>
        <taxon>Agaricineae</taxon>
        <taxon>Strophariaceae</taxon>
        <taxon>Agrocybe</taxon>
    </lineage>
</organism>
<reference evidence="4" key="1">
    <citation type="submission" date="2022-07" db="EMBL/GenBank/DDBJ databases">
        <title>Genome Sequence of Agrocybe chaxingu.</title>
        <authorList>
            <person name="Buettner E."/>
        </authorList>
    </citation>
    <scope>NUCLEOTIDE SEQUENCE</scope>
    <source>
        <strain evidence="4">MP-N11</strain>
    </source>
</reference>
<dbReference type="Pfam" id="PF02182">
    <property type="entry name" value="SAD_SRA"/>
    <property type="match status" value="1"/>
</dbReference>
<dbReference type="EMBL" id="JANKHO010002175">
    <property type="protein sequence ID" value="KAJ3494109.1"/>
    <property type="molecule type" value="Genomic_DNA"/>
</dbReference>
<dbReference type="InterPro" id="IPR045134">
    <property type="entry name" value="UHRF1/2-like"/>
</dbReference>
<gene>
    <name evidence="4" type="ORF">NLJ89_g10879</name>
</gene>
<dbReference type="PROSITE" id="PS51015">
    <property type="entry name" value="YDG"/>
    <property type="match status" value="1"/>
</dbReference>
<comment type="subcellular location">
    <subcellularLocation>
        <location evidence="2">Nucleus</location>
    </subcellularLocation>
</comment>
<keyword evidence="1 2" id="KW-0539">Nucleus</keyword>
<dbReference type="OrthoDB" id="2270193at2759"/>
<evidence type="ECO:0000256" key="2">
    <source>
        <dbReference type="PROSITE-ProRule" id="PRU00358"/>
    </source>
</evidence>
<dbReference type="GO" id="GO:0016567">
    <property type="term" value="P:protein ubiquitination"/>
    <property type="evidence" value="ECO:0007669"/>
    <property type="project" value="TreeGrafter"/>
</dbReference>
<evidence type="ECO:0000313" key="5">
    <source>
        <dbReference type="Proteomes" id="UP001148786"/>
    </source>
</evidence>
<dbReference type="Gene3D" id="2.30.280.10">
    <property type="entry name" value="SRA-YDG"/>
    <property type="match status" value="1"/>
</dbReference>
<feature type="domain" description="YDG" evidence="3">
    <location>
        <begin position="20"/>
        <end position="185"/>
    </location>
</feature>
<keyword evidence="5" id="KW-1185">Reference proteome</keyword>
<name>A0A9W8JTG2_9AGAR</name>
<dbReference type="Proteomes" id="UP001148786">
    <property type="component" value="Unassembled WGS sequence"/>
</dbReference>
<evidence type="ECO:0000259" key="3">
    <source>
        <dbReference type="PROSITE" id="PS51015"/>
    </source>
</evidence>
<dbReference type="GO" id="GO:0005634">
    <property type="term" value="C:nucleus"/>
    <property type="evidence" value="ECO:0007669"/>
    <property type="project" value="UniProtKB-SubCell"/>
</dbReference>
<evidence type="ECO:0000256" key="1">
    <source>
        <dbReference type="ARBA" id="ARBA00023242"/>
    </source>
</evidence>
<dbReference type="InterPro" id="IPR003105">
    <property type="entry name" value="SRA_YDG"/>
</dbReference>
<dbReference type="AlphaFoldDB" id="A0A9W8JTG2"/>
<protein>
    <recommendedName>
        <fullName evidence="3">YDG domain-containing protein</fullName>
    </recommendedName>
</protein>
<dbReference type="SUPFAM" id="SSF88697">
    <property type="entry name" value="PUA domain-like"/>
    <property type="match status" value="1"/>
</dbReference>
<dbReference type="PANTHER" id="PTHR14140">
    <property type="entry name" value="E3 UBIQUITIN-PROTEIN LIGASE UHRF-RELATED"/>
    <property type="match status" value="1"/>
</dbReference>
<comment type="caution">
    <text evidence="4">The sequence shown here is derived from an EMBL/GenBank/DDBJ whole genome shotgun (WGS) entry which is preliminary data.</text>
</comment>
<evidence type="ECO:0000313" key="4">
    <source>
        <dbReference type="EMBL" id="KAJ3494109.1"/>
    </source>
</evidence>
<accession>A0A9W8JTG2</accession>
<proteinExistence type="predicted"/>